<feature type="non-terminal residue" evidence="1">
    <location>
        <position position="297"/>
    </location>
</feature>
<proteinExistence type="predicted"/>
<keyword evidence="2" id="KW-1185">Reference proteome</keyword>
<dbReference type="PANTHER" id="PTHR48420">
    <property type="entry name" value="NON-HAEM DIOXYGENASE N-TERMINAL DOMAIN-CONTAINING PROTEIN"/>
    <property type="match status" value="1"/>
</dbReference>
<feature type="non-terminal residue" evidence="1">
    <location>
        <position position="1"/>
    </location>
</feature>
<evidence type="ECO:0000313" key="1">
    <source>
        <dbReference type="EMBL" id="EFJ42026.1"/>
    </source>
</evidence>
<dbReference type="SUPFAM" id="SSF51197">
    <property type="entry name" value="Clavaminate synthase-like"/>
    <property type="match status" value="1"/>
</dbReference>
<reference evidence="1 2" key="1">
    <citation type="journal article" date="2010" name="Science">
        <title>Genomic analysis of organismal complexity in the multicellular green alga Volvox carteri.</title>
        <authorList>
            <person name="Prochnik S.E."/>
            <person name="Umen J."/>
            <person name="Nedelcu A.M."/>
            <person name="Hallmann A."/>
            <person name="Miller S.M."/>
            <person name="Nishii I."/>
            <person name="Ferris P."/>
            <person name="Kuo A."/>
            <person name="Mitros T."/>
            <person name="Fritz-Laylin L.K."/>
            <person name="Hellsten U."/>
            <person name="Chapman J."/>
            <person name="Simakov O."/>
            <person name="Rensing S.A."/>
            <person name="Terry A."/>
            <person name="Pangilinan J."/>
            <person name="Kapitonov V."/>
            <person name="Jurka J."/>
            <person name="Salamov A."/>
            <person name="Shapiro H."/>
            <person name="Schmutz J."/>
            <person name="Grimwood J."/>
            <person name="Lindquist E."/>
            <person name="Lucas S."/>
            <person name="Grigoriev I.V."/>
            <person name="Schmitt R."/>
            <person name="Kirk D."/>
            <person name="Rokhsar D.S."/>
        </authorList>
    </citation>
    <scope>NUCLEOTIDE SEQUENCE [LARGE SCALE GENOMIC DNA]</scope>
    <source>
        <strain evidence="2">f. Nagariensis / Eve</strain>
    </source>
</reference>
<dbReference type="GeneID" id="9622709"/>
<protein>
    <submittedName>
        <fullName evidence="1">Uncharacterized protein</fullName>
    </submittedName>
</protein>
<dbReference type="Proteomes" id="UP000001058">
    <property type="component" value="Unassembled WGS sequence"/>
</dbReference>
<dbReference type="STRING" id="3068.D8UE47"/>
<sequence>VNQALGPAGLGAVIIRNVPTYSRLRRKLLPLAERFASLPEEVKEKYVDADSRYNFGWSHGKESLASGVLDTLKGSFYANPLNLSEDEVSQLRRTYPGYFHRNLWPREELPELEAAFKDLGRLICAVGCLLAEHCDRYCVLACAHRVAGYQVFYATMRSSFPRATRSTQQQQPASASSQAEADADDEHAWCGLHTDHGSLTGLTAAMYLDEQGREVPSPDPDAGLYIRDRNGRFTRAVIPPECIAFQVGEALQVHSGGLLMATPHYVRAPRSHLAGGISRNTFAVFMQPDVGEPMDCP</sequence>
<dbReference type="InterPro" id="IPR027443">
    <property type="entry name" value="IPNS-like_sf"/>
</dbReference>
<dbReference type="KEGG" id="vcn:VOLCADRAFT_43246"/>
<gene>
    <name evidence="1" type="ORF">VOLCADRAFT_43246</name>
</gene>
<evidence type="ECO:0000313" key="2">
    <source>
        <dbReference type="Proteomes" id="UP000001058"/>
    </source>
</evidence>
<dbReference type="AlphaFoldDB" id="D8UE47"/>
<dbReference type="PANTHER" id="PTHR48420:SF1">
    <property type="entry name" value="NON-HAEM DIOXYGENASE N-TERMINAL DOMAIN-CONTAINING PROTEIN"/>
    <property type="match status" value="1"/>
</dbReference>
<dbReference type="Gene3D" id="2.60.120.330">
    <property type="entry name" value="B-lactam Antibiotic, Isopenicillin N Synthase, Chain"/>
    <property type="match status" value="1"/>
</dbReference>
<dbReference type="EMBL" id="GL378387">
    <property type="protein sequence ID" value="EFJ42026.1"/>
    <property type="molecule type" value="Genomic_DNA"/>
</dbReference>
<dbReference type="RefSeq" id="XP_002956901.1">
    <property type="nucleotide sequence ID" value="XM_002956855.1"/>
</dbReference>
<name>D8UE47_VOLCA</name>
<dbReference type="OrthoDB" id="438224at2759"/>
<accession>D8UE47</accession>
<organism evidence="2">
    <name type="scientific">Volvox carteri f. nagariensis</name>
    <dbReference type="NCBI Taxonomy" id="3068"/>
    <lineage>
        <taxon>Eukaryota</taxon>
        <taxon>Viridiplantae</taxon>
        <taxon>Chlorophyta</taxon>
        <taxon>core chlorophytes</taxon>
        <taxon>Chlorophyceae</taxon>
        <taxon>CS clade</taxon>
        <taxon>Chlamydomonadales</taxon>
        <taxon>Volvocaceae</taxon>
        <taxon>Volvox</taxon>
    </lineage>
</organism>
<dbReference type="eggNOG" id="ENOG502QRGK">
    <property type="taxonomic scope" value="Eukaryota"/>
</dbReference>
<dbReference type="FunCoup" id="D8UE47">
    <property type="interactions" value="98"/>
</dbReference>
<dbReference type="InParanoid" id="D8UE47"/>